<dbReference type="EMBL" id="CP010586">
    <property type="protein sequence ID" value="AKP78610.1"/>
    <property type="molecule type" value="Genomic_DNA"/>
</dbReference>
<gene>
    <name evidence="1" type="ORF">AS52_03649</name>
</gene>
<protein>
    <submittedName>
        <fullName evidence="1">Uncharacterized protein</fullName>
    </submittedName>
</protein>
<name>A0A806TJR8_PRIMG</name>
<accession>A0A806TJR8</accession>
<organism evidence="1 2">
    <name type="scientific">Priestia megaterium Q3</name>
    <dbReference type="NCBI Taxonomy" id="1452722"/>
    <lineage>
        <taxon>Bacteria</taxon>
        <taxon>Bacillati</taxon>
        <taxon>Bacillota</taxon>
        <taxon>Bacilli</taxon>
        <taxon>Bacillales</taxon>
        <taxon>Bacillaceae</taxon>
        <taxon>Priestia</taxon>
    </lineage>
</organism>
<evidence type="ECO:0000313" key="2">
    <source>
        <dbReference type="Proteomes" id="UP000036410"/>
    </source>
</evidence>
<dbReference type="Proteomes" id="UP000036410">
    <property type="component" value="Chromosome"/>
</dbReference>
<evidence type="ECO:0000313" key="1">
    <source>
        <dbReference type="EMBL" id="AKP78610.1"/>
    </source>
</evidence>
<dbReference type="AlphaFoldDB" id="A0A806TJR8"/>
<sequence length="202" mass="23364">MNNLHILNLDIGYSHYKLVLKAFTDQGAIELNRNPSLLMDWLERKHSAVAASYKEALENYIKGFPISCISTCRNIIVGIFDESKEDETKWLKGLQRLSTDTYIEKVDNPRQIVQGSANKQLGLINVKFNFSRFQTIYQLYSLSSDLGPHINEGPMIKDIQYRENATMSDALWILRMTEDLLIWIKETQREKDNQITGDDLVF</sequence>
<dbReference type="RefSeq" id="WP_049165881.1">
    <property type="nucleotide sequence ID" value="NZ_CP010586.1"/>
</dbReference>
<reference evidence="1 2" key="1">
    <citation type="submission" date="2015-01" db="EMBL/GenBank/DDBJ databases">
        <title>Genome sequence of bacillus megaterium Q3.</title>
        <authorList>
            <person name="Wang Y."/>
            <person name="Luo K."/>
            <person name="Bai L."/>
            <person name="Luo F."/>
        </authorList>
    </citation>
    <scope>NUCLEOTIDE SEQUENCE [LARGE SCALE GENOMIC DNA]</scope>
    <source>
        <strain evidence="1 2">Q3</strain>
    </source>
</reference>
<proteinExistence type="predicted"/>